<organism evidence="1 2">
    <name type="scientific">Cryptolaemus montrouzieri</name>
    <dbReference type="NCBI Taxonomy" id="559131"/>
    <lineage>
        <taxon>Eukaryota</taxon>
        <taxon>Metazoa</taxon>
        <taxon>Ecdysozoa</taxon>
        <taxon>Arthropoda</taxon>
        <taxon>Hexapoda</taxon>
        <taxon>Insecta</taxon>
        <taxon>Pterygota</taxon>
        <taxon>Neoptera</taxon>
        <taxon>Endopterygota</taxon>
        <taxon>Coleoptera</taxon>
        <taxon>Polyphaga</taxon>
        <taxon>Cucujiformia</taxon>
        <taxon>Coccinelloidea</taxon>
        <taxon>Coccinellidae</taxon>
        <taxon>Scymninae</taxon>
        <taxon>Scymnini</taxon>
        <taxon>Cryptolaemus</taxon>
    </lineage>
</organism>
<reference evidence="1 2" key="1">
    <citation type="journal article" date="2021" name="BMC Biol.">
        <title>Horizontally acquired antibacterial genes associated with adaptive radiation of ladybird beetles.</title>
        <authorList>
            <person name="Li H.S."/>
            <person name="Tang X.F."/>
            <person name="Huang Y.H."/>
            <person name="Xu Z.Y."/>
            <person name="Chen M.L."/>
            <person name="Du X.Y."/>
            <person name="Qiu B.Y."/>
            <person name="Chen P.T."/>
            <person name="Zhang W."/>
            <person name="Slipinski A."/>
            <person name="Escalona H.E."/>
            <person name="Waterhouse R.M."/>
            <person name="Zwick A."/>
            <person name="Pang H."/>
        </authorList>
    </citation>
    <scope>NUCLEOTIDE SEQUENCE [LARGE SCALE GENOMIC DNA]</scope>
    <source>
        <strain evidence="1">SYSU2018</strain>
    </source>
</reference>
<dbReference type="AlphaFoldDB" id="A0ABD2NSX2"/>
<gene>
    <name evidence="1" type="ORF">HHI36_005004</name>
</gene>
<comment type="caution">
    <text evidence="1">The sequence shown here is derived from an EMBL/GenBank/DDBJ whole genome shotgun (WGS) entry which is preliminary data.</text>
</comment>
<dbReference type="Proteomes" id="UP001516400">
    <property type="component" value="Unassembled WGS sequence"/>
</dbReference>
<evidence type="ECO:0000313" key="2">
    <source>
        <dbReference type="Proteomes" id="UP001516400"/>
    </source>
</evidence>
<proteinExistence type="predicted"/>
<evidence type="ECO:0000313" key="1">
    <source>
        <dbReference type="EMBL" id="KAL3281803.1"/>
    </source>
</evidence>
<dbReference type="EMBL" id="JABFTP020000144">
    <property type="protein sequence ID" value="KAL3281803.1"/>
    <property type="molecule type" value="Genomic_DNA"/>
</dbReference>
<accession>A0ABD2NSX2</accession>
<protein>
    <submittedName>
        <fullName evidence="1">Uncharacterized protein</fullName>
    </submittedName>
</protein>
<name>A0ABD2NSX2_9CUCU</name>
<keyword evidence="2" id="KW-1185">Reference proteome</keyword>
<feature type="non-terminal residue" evidence="1">
    <location>
        <position position="130"/>
    </location>
</feature>
<sequence length="130" mass="14809">MQALPKLYGADNKVTLVWVLGHIGEHDIEIADQLLFQNAIKLRLLEIGDARKNFKPGRILWTEKMENKLLSCSTASVKTLFLLNRKEYSMVTDFFRTNYLANYHLNSPGLSDEGNFCLGNEPIRTAEHAL</sequence>